<dbReference type="eggNOG" id="COG2974">
    <property type="taxonomic scope" value="Bacteria"/>
</dbReference>
<keyword evidence="2" id="KW-1185">Reference proteome</keyword>
<dbReference type="STRING" id="639282.DEFDS_0088"/>
<gene>
    <name evidence="1" type="ordered locus">DEFDS_0088</name>
</gene>
<dbReference type="Pfam" id="PF04381">
    <property type="entry name" value="RdgC"/>
    <property type="match status" value="1"/>
</dbReference>
<evidence type="ECO:0000313" key="1">
    <source>
        <dbReference type="EMBL" id="BAI79600.1"/>
    </source>
</evidence>
<organism evidence="1 2">
    <name type="scientific">Deferribacter desulfuricans (strain DSM 14783 / JCM 11476 / NBRC 101012 / SSM1)</name>
    <dbReference type="NCBI Taxonomy" id="639282"/>
    <lineage>
        <taxon>Bacteria</taxon>
        <taxon>Pseudomonadati</taxon>
        <taxon>Deferribacterota</taxon>
        <taxon>Deferribacteres</taxon>
        <taxon>Deferribacterales</taxon>
        <taxon>Deferribacteraceae</taxon>
        <taxon>Deferribacter</taxon>
    </lineage>
</organism>
<dbReference type="HOGENOM" id="CLU_1364536_0_0_0"/>
<dbReference type="KEGG" id="ddf:DEFDS_0088"/>
<dbReference type="Proteomes" id="UP000001520">
    <property type="component" value="Chromosome"/>
</dbReference>
<name>D3PAH7_DEFDS</name>
<sequence length="200" mass="23184">MGLLKGSLTFFRLSYQKDLNISITEITEKLKEYSFENIYDELKPVNYGFVPFLYPAIESFDEAEVAFNEYITFTIRLDEKKVNSNFFNIEMEKKKRELMLQSNKEKLSKSDIDFLKNNVTKSLLQSTTPSTTLIEVILDSNNNSIFISKLNSKIFDATAHLFKLAFDINIYRETFAEILKRNLDELSVLDNLLNSLPATI</sequence>
<reference evidence="1 2" key="1">
    <citation type="journal article" date="2010" name="DNA Res.">
        <title>Bacterial lifestyle in a deep-sea hydrothermal vent chimney revealed by the genome sequence of the thermophilic bacterium Deferribacter desulfuricans SSM1.</title>
        <authorList>
            <person name="Takaki Y."/>
            <person name="Shimamura S."/>
            <person name="Nakagawa S."/>
            <person name="Fukuhara Y."/>
            <person name="Horikawa H."/>
            <person name="Ankai A."/>
            <person name="Harada T."/>
            <person name="Hosoyama A."/>
            <person name="Oguchi A."/>
            <person name="Fukui S."/>
            <person name="Fujita N."/>
            <person name="Takami H."/>
            <person name="Takai K."/>
        </authorList>
    </citation>
    <scope>NUCLEOTIDE SEQUENCE [LARGE SCALE GENOMIC DNA]</scope>
    <source>
        <strain evidence="2">DSM 14783 / JCM 11476 / NBRC 101012 / SSM1</strain>
    </source>
</reference>
<dbReference type="InterPro" id="IPR007476">
    <property type="entry name" value="RdgC"/>
</dbReference>
<dbReference type="RefSeq" id="WP_013006848.1">
    <property type="nucleotide sequence ID" value="NC_013939.1"/>
</dbReference>
<proteinExistence type="predicted"/>
<dbReference type="AlphaFoldDB" id="D3PAH7"/>
<evidence type="ECO:0000313" key="2">
    <source>
        <dbReference type="Proteomes" id="UP000001520"/>
    </source>
</evidence>
<dbReference type="OrthoDB" id="9791010at2"/>
<accession>D3PAH7</accession>
<dbReference type="EMBL" id="AP011529">
    <property type="protein sequence ID" value="BAI79600.1"/>
    <property type="molecule type" value="Genomic_DNA"/>
</dbReference>
<protein>
    <submittedName>
        <fullName evidence="1">Uncharacterized protein</fullName>
    </submittedName>
</protein>
<dbReference type="GO" id="GO:0006310">
    <property type="term" value="P:DNA recombination"/>
    <property type="evidence" value="ECO:0007669"/>
    <property type="project" value="InterPro"/>
</dbReference>